<dbReference type="GO" id="GO:0003677">
    <property type="term" value="F:DNA binding"/>
    <property type="evidence" value="ECO:0007669"/>
    <property type="project" value="UniProtKB-KW"/>
</dbReference>
<dbReference type="InterPro" id="IPR011711">
    <property type="entry name" value="GntR_C"/>
</dbReference>
<dbReference type="PANTHER" id="PTHR43537:SF44">
    <property type="entry name" value="GNTR FAMILY REGULATORY PROTEIN"/>
    <property type="match status" value="1"/>
</dbReference>
<dbReference type="STRING" id="1194083.BN12_4030013"/>
<evidence type="ECO:0000256" key="3">
    <source>
        <dbReference type="ARBA" id="ARBA00023163"/>
    </source>
</evidence>
<name>A0A077LZ02_9MICO</name>
<dbReference type="RefSeq" id="WP_048555701.1">
    <property type="nucleotide sequence ID" value="NZ_HF570958.1"/>
</dbReference>
<dbReference type="Pfam" id="PF00392">
    <property type="entry name" value="GntR"/>
    <property type="match status" value="1"/>
</dbReference>
<evidence type="ECO:0000256" key="1">
    <source>
        <dbReference type="ARBA" id="ARBA00023015"/>
    </source>
</evidence>
<reference evidence="5 6" key="1">
    <citation type="journal article" date="2013" name="ISME J.">
        <title>A metabolic model for members of the genus Tetrasphaera involved in enhanced biological phosphorus removal.</title>
        <authorList>
            <person name="Kristiansen R."/>
            <person name="Nguyen H.T.T."/>
            <person name="Saunders A.M."/>
            <person name="Nielsen J.L."/>
            <person name="Wimmer R."/>
            <person name="Le V.Q."/>
            <person name="McIlroy S.J."/>
            <person name="Petrovski S."/>
            <person name="Seviour R.J."/>
            <person name="Calteau A."/>
            <person name="Nielsen K.L."/>
            <person name="Nielsen P.H."/>
        </authorList>
    </citation>
    <scope>NUCLEOTIDE SEQUENCE [LARGE SCALE GENOMIC DNA]</scope>
    <source>
        <strain evidence="5 6">T1-X7</strain>
    </source>
</reference>
<keyword evidence="6" id="KW-1185">Reference proteome</keyword>
<dbReference type="PROSITE" id="PS50949">
    <property type="entry name" value="HTH_GNTR"/>
    <property type="match status" value="1"/>
</dbReference>
<evidence type="ECO:0000256" key="2">
    <source>
        <dbReference type="ARBA" id="ARBA00023125"/>
    </source>
</evidence>
<keyword evidence="2" id="KW-0238">DNA-binding</keyword>
<dbReference type="AlphaFoldDB" id="A0A077LZ02"/>
<feature type="domain" description="HTH gntR-type" evidence="4">
    <location>
        <begin position="20"/>
        <end position="88"/>
    </location>
</feature>
<comment type="caution">
    <text evidence="5">The sequence shown here is derived from an EMBL/GenBank/DDBJ whole genome shotgun (WGS) entry which is preliminary data.</text>
</comment>
<dbReference type="Pfam" id="PF07729">
    <property type="entry name" value="FCD"/>
    <property type="match status" value="1"/>
</dbReference>
<keyword evidence="1" id="KW-0805">Transcription regulation</keyword>
<dbReference type="SMART" id="SM00895">
    <property type="entry name" value="FCD"/>
    <property type="match status" value="1"/>
</dbReference>
<dbReference type="Proteomes" id="UP000035721">
    <property type="component" value="Unassembled WGS sequence"/>
</dbReference>
<dbReference type="OrthoDB" id="3523737at2"/>
<protein>
    <submittedName>
        <fullName evidence="5">Putative Pyruvate dehydrogenase complex repressor</fullName>
    </submittedName>
</protein>
<dbReference type="GO" id="GO:0003700">
    <property type="term" value="F:DNA-binding transcription factor activity"/>
    <property type="evidence" value="ECO:0007669"/>
    <property type="project" value="InterPro"/>
</dbReference>
<dbReference type="InterPro" id="IPR008920">
    <property type="entry name" value="TF_FadR/GntR_C"/>
</dbReference>
<evidence type="ECO:0000313" key="6">
    <source>
        <dbReference type="Proteomes" id="UP000035721"/>
    </source>
</evidence>
<gene>
    <name evidence="5" type="ORF">BN12_4030013</name>
</gene>
<accession>A0A077LZ02</accession>
<evidence type="ECO:0000313" key="5">
    <source>
        <dbReference type="EMBL" id="CCH79138.1"/>
    </source>
</evidence>
<sequence>MAVPAEVKVGWGSIASRIGDLKSDRVAAVLEQQILTGSLAPGTVLPTEPELRELLGVSRTVIRDAVRTLTARGLLTVRQGRGTVVAEPTDDAFSEAMVALLARSKVTMRDVMHARETIEAMIAGLAATAATAEDWRDLERTYEDLRTAVLNGESDRANRAHVAFHAGILRAAHQPVLALMLTPMSELAALTGVASIRRGSMEDWEVEAHRPIIDALKARDPEAAERAIRSHFEISTRPSTYERFLDQPFSQAYFCDATSA</sequence>
<keyword evidence="5" id="KW-0670">Pyruvate</keyword>
<dbReference type="InterPro" id="IPR036390">
    <property type="entry name" value="WH_DNA-bd_sf"/>
</dbReference>
<dbReference type="EMBL" id="CAJB01000339">
    <property type="protein sequence ID" value="CCH79138.1"/>
    <property type="molecule type" value="Genomic_DNA"/>
</dbReference>
<dbReference type="InterPro" id="IPR036388">
    <property type="entry name" value="WH-like_DNA-bd_sf"/>
</dbReference>
<dbReference type="SUPFAM" id="SSF48008">
    <property type="entry name" value="GntR ligand-binding domain-like"/>
    <property type="match status" value="1"/>
</dbReference>
<keyword evidence="3" id="KW-0804">Transcription</keyword>
<organism evidence="5 6">
    <name type="scientific">Nostocoides japonicum T1-X7</name>
    <dbReference type="NCBI Taxonomy" id="1194083"/>
    <lineage>
        <taxon>Bacteria</taxon>
        <taxon>Bacillati</taxon>
        <taxon>Actinomycetota</taxon>
        <taxon>Actinomycetes</taxon>
        <taxon>Micrococcales</taxon>
        <taxon>Intrasporangiaceae</taxon>
        <taxon>Nostocoides</taxon>
    </lineage>
</organism>
<dbReference type="Gene3D" id="1.10.10.10">
    <property type="entry name" value="Winged helix-like DNA-binding domain superfamily/Winged helix DNA-binding domain"/>
    <property type="match status" value="1"/>
</dbReference>
<dbReference type="InterPro" id="IPR000524">
    <property type="entry name" value="Tscrpt_reg_HTH_GntR"/>
</dbReference>
<dbReference type="Gene3D" id="1.20.120.530">
    <property type="entry name" value="GntR ligand-binding domain-like"/>
    <property type="match status" value="1"/>
</dbReference>
<proteinExistence type="predicted"/>
<evidence type="ECO:0000259" key="4">
    <source>
        <dbReference type="PROSITE" id="PS50949"/>
    </source>
</evidence>
<dbReference type="SMART" id="SM00345">
    <property type="entry name" value="HTH_GNTR"/>
    <property type="match status" value="1"/>
</dbReference>
<dbReference type="CDD" id="cd07377">
    <property type="entry name" value="WHTH_GntR"/>
    <property type="match status" value="1"/>
</dbReference>
<dbReference type="PANTHER" id="PTHR43537">
    <property type="entry name" value="TRANSCRIPTIONAL REGULATOR, GNTR FAMILY"/>
    <property type="match status" value="1"/>
</dbReference>
<dbReference type="SUPFAM" id="SSF46785">
    <property type="entry name" value="Winged helix' DNA-binding domain"/>
    <property type="match status" value="1"/>
</dbReference>
<dbReference type="PRINTS" id="PR00035">
    <property type="entry name" value="HTHGNTR"/>
</dbReference>